<accession>A0ABT5VK97</accession>
<evidence type="ECO:0000256" key="1">
    <source>
        <dbReference type="SAM" id="MobiDB-lite"/>
    </source>
</evidence>
<keyword evidence="3" id="KW-0131">Cell cycle</keyword>
<dbReference type="InterPro" id="IPR050696">
    <property type="entry name" value="FtsA/MreB"/>
</dbReference>
<dbReference type="Gene3D" id="3.30.1490.300">
    <property type="match status" value="1"/>
</dbReference>
<keyword evidence="3" id="KW-0132">Cell division</keyword>
<dbReference type="RefSeq" id="WP_275120469.1">
    <property type="nucleotide sequence ID" value="NZ_JAOTPO010000022.1"/>
</dbReference>
<comment type="caution">
    <text evidence="3">The sequence shown here is derived from an EMBL/GenBank/DDBJ whole genome shotgun (WGS) entry which is preliminary data.</text>
</comment>
<dbReference type="SUPFAM" id="SSF53067">
    <property type="entry name" value="Actin-like ATPase domain"/>
    <property type="match status" value="2"/>
</dbReference>
<reference evidence="3" key="1">
    <citation type="submission" date="2024-05" db="EMBL/GenBank/DDBJ databases">
        <title>Alkalihalobacillus sp. strain MEB203 novel alkaliphilic bacterium from Lonar Lake, India.</title>
        <authorList>
            <person name="Joshi A."/>
            <person name="Thite S."/>
            <person name="Mengade P."/>
        </authorList>
    </citation>
    <scope>NUCLEOTIDE SEQUENCE</scope>
    <source>
        <strain evidence="3">MEB 203</strain>
    </source>
</reference>
<protein>
    <submittedName>
        <fullName evidence="3">Cell division protein FtsA</fullName>
    </submittedName>
</protein>
<evidence type="ECO:0000259" key="2">
    <source>
        <dbReference type="SMART" id="SM00842"/>
    </source>
</evidence>
<dbReference type="EMBL" id="JAOTPO010000022">
    <property type="protein sequence ID" value="MDE5415878.1"/>
    <property type="molecule type" value="Genomic_DNA"/>
</dbReference>
<evidence type="ECO:0000313" key="4">
    <source>
        <dbReference type="Proteomes" id="UP001148125"/>
    </source>
</evidence>
<dbReference type="PANTHER" id="PTHR32432:SF3">
    <property type="entry name" value="ETHANOLAMINE UTILIZATION PROTEIN EUTJ"/>
    <property type="match status" value="1"/>
</dbReference>
<gene>
    <name evidence="3" type="ORF">N7Z68_21235</name>
</gene>
<dbReference type="Pfam" id="PF14450">
    <property type="entry name" value="FtsA"/>
    <property type="match status" value="1"/>
</dbReference>
<name>A0ABT5VK97_9BACI</name>
<dbReference type="SMART" id="SM00842">
    <property type="entry name" value="FtsA"/>
    <property type="match status" value="1"/>
</dbReference>
<dbReference type="PANTHER" id="PTHR32432">
    <property type="entry name" value="CELL DIVISION PROTEIN FTSA-RELATED"/>
    <property type="match status" value="1"/>
</dbReference>
<dbReference type="InterPro" id="IPR043129">
    <property type="entry name" value="ATPase_NBD"/>
</dbReference>
<keyword evidence="4" id="KW-1185">Reference proteome</keyword>
<dbReference type="CDD" id="cd24004">
    <property type="entry name" value="ASKHA_NBD_PilM-like"/>
    <property type="match status" value="1"/>
</dbReference>
<feature type="region of interest" description="Disordered" evidence="1">
    <location>
        <begin position="458"/>
        <end position="485"/>
    </location>
</feature>
<dbReference type="InterPro" id="IPR003494">
    <property type="entry name" value="SHS2_FtsA"/>
</dbReference>
<dbReference type="Proteomes" id="UP001148125">
    <property type="component" value="Unassembled WGS sequence"/>
</dbReference>
<organism evidence="3 4">
    <name type="scientific">Alkalihalobacterium chitinilyticum</name>
    <dbReference type="NCBI Taxonomy" id="2980103"/>
    <lineage>
        <taxon>Bacteria</taxon>
        <taxon>Bacillati</taxon>
        <taxon>Bacillota</taxon>
        <taxon>Bacilli</taxon>
        <taxon>Bacillales</taxon>
        <taxon>Bacillaceae</taxon>
        <taxon>Alkalihalobacterium</taxon>
    </lineage>
</organism>
<sequence length="727" mass="79024">MNTIEHSPVFALDIGTRSVVGLLLQQQKNHYEVIDVISEEHKERSMLDGQIHNVLSVSELILEIKTVLEEKHGKLTKVCVAAAGRSLKTKRAKVDINISGKNLVNQDDILHLELSAVQQAQFHLANDFQDQESFNYYCVGYSVLDYRLDGEKIGSLLDQSGHTATVEVIATFLPKVVVESLIAALQRSGLELEALTLEPIAAINVLIPPSMRRLNVALVDIGAGTSDIAITDEGTVTAYGMVPVAGDEVTEAISDHFLLDFPDAELIKRQLSEKDEVTLTDILGFETTYPKDEVITAIEGTIKELASAITAQILELNGKSPKAVMLVGGGSMTPSLTKYIAQALQLPDNRVAIRGIDAIKTLASTEGIKEGPELVTPIGIAIAAKENPIEYISIIVNDRTIRVFDVKKLTVGDALLAAGVEISKLYGRPGSAMMINVNEQLVTIPGFHGDPPTILKNGEKTSLDAPLEPNDTITTERGKDGAPASAKVGDIVEEIPALQITVNNEFKTVSALVLKNGNPADIGESLHERDQLVIQLPKTVKDVLSSLQFTDEVVALTPFFVYVDEKKIIVPQKHTLTLNGREATIDSSIKNGDTLVFHIVKKASLPTTKELLQALNVPTQQTISVFYNGNPVQMTKPSVQISRGGQTIEEGASLVLGETLSLSKVDNEPFIFQDLFRYVDVDLSPQPLQRVLVARNGKEASFSETIYSGDKLEIRLVPMNTVENQES</sequence>
<feature type="domain" description="SHS2" evidence="2">
    <location>
        <begin position="9"/>
        <end position="206"/>
    </location>
</feature>
<dbReference type="Gene3D" id="3.30.420.40">
    <property type="match status" value="2"/>
</dbReference>
<dbReference type="GO" id="GO:0051301">
    <property type="term" value="P:cell division"/>
    <property type="evidence" value="ECO:0007669"/>
    <property type="project" value="UniProtKB-KW"/>
</dbReference>
<proteinExistence type="predicted"/>
<evidence type="ECO:0000313" key="3">
    <source>
        <dbReference type="EMBL" id="MDE5415878.1"/>
    </source>
</evidence>